<dbReference type="PANTHER" id="PTHR22891">
    <property type="entry name" value="EUKARYOTIC TRANSLATION INITIATION FACTOR 2C"/>
    <property type="match status" value="1"/>
</dbReference>
<feature type="region of interest" description="Disordered" evidence="1">
    <location>
        <begin position="1"/>
        <end position="217"/>
    </location>
</feature>
<feature type="domain" description="Protein argonaute N-terminal" evidence="3">
    <location>
        <begin position="226"/>
        <end position="297"/>
    </location>
</feature>
<keyword evidence="5" id="KW-1185">Reference proteome</keyword>
<evidence type="ECO:0000259" key="3">
    <source>
        <dbReference type="Pfam" id="PF16486"/>
    </source>
</evidence>
<dbReference type="Proteomes" id="UP001293593">
    <property type="component" value="Unassembled WGS sequence"/>
</dbReference>
<feature type="compositionally biased region" description="Low complexity" evidence="1">
    <location>
        <begin position="199"/>
        <end position="211"/>
    </location>
</feature>
<evidence type="ECO:0000259" key="2">
    <source>
        <dbReference type="Pfam" id="PF12764"/>
    </source>
</evidence>
<feature type="compositionally biased region" description="Low complexity" evidence="1">
    <location>
        <begin position="142"/>
        <end position="152"/>
    </location>
</feature>
<name>A0AAE1MB36_9FABA</name>
<feature type="compositionally biased region" description="Gly residues" evidence="1">
    <location>
        <begin position="131"/>
        <end position="141"/>
    </location>
</feature>
<dbReference type="Pfam" id="PF12764">
    <property type="entry name" value="Gly-rich_Ago1"/>
    <property type="match status" value="1"/>
</dbReference>
<dbReference type="Pfam" id="PF16486">
    <property type="entry name" value="ArgoN"/>
    <property type="match status" value="1"/>
</dbReference>
<proteinExistence type="predicted"/>
<feature type="compositionally biased region" description="Gly residues" evidence="1">
    <location>
        <begin position="43"/>
        <end position="69"/>
    </location>
</feature>
<dbReference type="InterPro" id="IPR024357">
    <property type="entry name" value="Argonaut_Gly-rich"/>
</dbReference>
<protein>
    <submittedName>
        <fullName evidence="4">Uncharacterized protein</fullName>
    </submittedName>
</protein>
<evidence type="ECO:0000313" key="4">
    <source>
        <dbReference type="EMBL" id="KAK4253121.1"/>
    </source>
</evidence>
<feature type="compositionally biased region" description="Polar residues" evidence="1">
    <location>
        <begin position="171"/>
        <end position="198"/>
    </location>
</feature>
<dbReference type="InterPro" id="IPR032474">
    <property type="entry name" value="Argonaute_N"/>
</dbReference>
<dbReference type="AlphaFoldDB" id="A0AAE1MB36"/>
<comment type="caution">
    <text evidence="4">The sequence shown here is derived from an EMBL/GenBank/DDBJ whole genome shotgun (WGS) entry which is preliminary data.</text>
</comment>
<gene>
    <name evidence="4" type="ORF">QN277_010937</name>
</gene>
<reference evidence="4" key="1">
    <citation type="submission" date="2023-10" db="EMBL/GenBank/DDBJ databases">
        <title>Chromosome-level genome of the transformable northern wattle, Acacia crassicarpa.</title>
        <authorList>
            <person name="Massaro I."/>
            <person name="Sinha N.R."/>
            <person name="Poethig S."/>
            <person name="Leichty A.R."/>
        </authorList>
    </citation>
    <scope>NUCLEOTIDE SEQUENCE</scope>
    <source>
        <strain evidence="4">Acra3RX</strain>
        <tissue evidence="4">Leaf</tissue>
    </source>
</reference>
<dbReference type="EMBL" id="JAWXYG010000018">
    <property type="protein sequence ID" value="KAK4253121.1"/>
    <property type="molecule type" value="Genomic_DNA"/>
</dbReference>
<evidence type="ECO:0000256" key="1">
    <source>
        <dbReference type="SAM" id="MobiDB-lite"/>
    </source>
</evidence>
<sequence length="299" mass="31179">MVRKRRTKAPSGAESSETHETGGTSRGPQHHGGRSAPPPQKATGGGGSQGGRGWGPHGGRGGYGGGRGRGIPQQQATGGGGSQGGRGWGPQGGRGGYGGGRGRGIPQQQYDAPPEYRGRGRGGYSQQLGCGRVGGGNGSGRGSRPSFGGPSRPQAPELHQTTPLPHHAGVTPTSEASSSSQQFDLSQVEQQMGQMSIHSESVSPAPPSSKSVRLPLRPGKGSYGTNCVVKANHFFARLPNKDLHQYDVTITPEVTSRGVNRAVVEQLVRLYRESHLGRRLPAYDGRKGLYFAGPLPFIL</sequence>
<accession>A0AAE1MB36</accession>
<organism evidence="4 5">
    <name type="scientific">Acacia crassicarpa</name>
    <name type="common">northern wattle</name>
    <dbReference type="NCBI Taxonomy" id="499986"/>
    <lineage>
        <taxon>Eukaryota</taxon>
        <taxon>Viridiplantae</taxon>
        <taxon>Streptophyta</taxon>
        <taxon>Embryophyta</taxon>
        <taxon>Tracheophyta</taxon>
        <taxon>Spermatophyta</taxon>
        <taxon>Magnoliopsida</taxon>
        <taxon>eudicotyledons</taxon>
        <taxon>Gunneridae</taxon>
        <taxon>Pentapetalae</taxon>
        <taxon>rosids</taxon>
        <taxon>fabids</taxon>
        <taxon>Fabales</taxon>
        <taxon>Fabaceae</taxon>
        <taxon>Caesalpinioideae</taxon>
        <taxon>mimosoid clade</taxon>
        <taxon>Acacieae</taxon>
        <taxon>Acacia</taxon>
    </lineage>
</organism>
<feature type="compositionally biased region" description="Gly residues" evidence="1">
    <location>
        <begin position="77"/>
        <end position="103"/>
    </location>
</feature>
<feature type="domain" description="Argonaut glycine-rich" evidence="2">
    <location>
        <begin position="113"/>
        <end position="203"/>
    </location>
</feature>
<evidence type="ECO:0000313" key="5">
    <source>
        <dbReference type="Proteomes" id="UP001293593"/>
    </source>
</evidence>